<dbReference type="EMBL" id="BCSZ01000025">
    <property type="protein sequence ID" value="GAT02566.1"/>
    <property type="molecule type" value="Genomic_DNA"/>
</dbReference>
<sequence length="55" mass="6153">MPGYWVVMVNKVTGSASTEYVVDSDEAWQRSIDVEKQDPRVFATVAPCTRTSQES</sequence>
<organism evidence="1 2">
    <name type="scientific">Mycolicibacterium fortuitum subsp. acetamidolyticum</name>
    <dbReference type="NCBI Taxonomy" id="144550"/>
    <lineage>
        <taxon>Bacteria</taxon>
        <taxon>Bacillati</taxon>
        <taxon>Actinomycetota</taxon>
        <taxon>Actinomycetes</taxon>
        <taxon>Mycobacteriales</taxon>
        <taxon>Mycobacteriaceae</taxon>
        <taxon>Mycolicibacterium</taxon>
    </lineage>
</organism>
<gene>
    <name evidence="1" type="ORF">RMCFA_2678</name>
</gene>
<reference evidence="1 2" key="1">
    <citation type="journal article" date="2016" name="Genome Announc.">
        <title>Draft Genome Sequences of Five Rapidly Growing Mycobacterium Species, M. thermoresistibile, M. fortuitum subsp. acetamidolyticum, M. canariasense, M. brisbanense, and M. novocastrense.</title>
        <authorList>
            <person name="Katahira K."/>
            <person name="Ogura Y."/>
            <person name="Gotoh Y."/>
            <person name="Hayashi T."/>
        </authorList>
    </citation>
    <scope>NUCLEOTIDE SEQUENCE [LARGE SCALE GENOMIC DNA]</scope>
    <source>
        <strain evidence="1 2">JCM6368</strain>
    </source>
</reference>
<protein>
    <submittedName>
        <fullName evidence="1">Uncharacterized protein</fullName>
    </submittedName>
</protein>
<name>A0A100WQK6_MYCFO</name>
<dbReference type="Proteomes" id="UP000069705">
    <property type="component" value="Unassembled WGS sequence"/>
</dbReference>
<reference evidence="2" key="2">
    <citation type="submission" date="2016-02" db="EMBL/GenBank/DDBJ databases">
        <title>Draft genome sequence of five rapidly growing Mycobacterium species.</title>
        <authorList>
            <person name="Katahira K."/>
            <person name="Gotou Y."/>
            <person name="Iida K."/>
            <person name="Ogura Y."/>
            <person name="Hayashi T."/>
        </authorList>
    </citation>
    <scope>NUCLEOTIDE SEQUENCE [LARGE SCALE GENOMIC DNA]</scope>
    <source>
        <strain evidence="2">JCM6368</strain>
    </source>
</reference>
<comment type="caution">
    <text evidence="1">The sequence shown here is derived from an EMBL/GenBank/DDBJ whole genome shotgun (WGS) entry which is preliminary data.</text>
</comment>
<evidence type="ECO:0000313" key="1">
    <source>
        <dbReference type="EMBL" id="GAT02566.1"/>
    </source>
</evidence>
<proteinExistence type="predicted"/>
<accession>A0A100WQK6</accession>
<evidence type="ECO:0000313" key="2">
    <source>
        <dbReference type="Proteomes" id="UP000069705"/>
    </source>
</evidence>
<dbReference type="AlphaFoldDB" id="A0A100WQK6"/>